<dbReference type="Proteomes" id="UP000275267">
    <property type="component" value="Unassembled WGS sequence"/>
</dbReference>
<protein>
    <submittedName>
        <fullName evidence="2">Uncharacterized protein</fullName>
    </submittedName>
</protein>
<keyword evidence="3" id="KW-1185">Reference proteome</keyword>
<accession>A0A3L6RWE7</accession>
<feature type="region of interest" description="Disordered" evidence="1">
    <location>
        <begin position="57"/>
        <end position="90"/>
    </location>
</feature>
<name>A0A3L6RWE7_PANMI</name>
<sequence length="123" mass="14299">MNGMDISYTRWIHHGESFDVDVIEHPIVVHDNDDGFITGDGVREDDGPDHLEGMLEDLHTAAEQERQERHDAENQEEENQDEDAEPNDKESFLKIVIKEAKRQLYPGCTKFSWFSFVVMLLHM</sequence>
<dbReference type="EMBL" id="PQIB02000006">
    <property type="protein sequence ID" value="RLN11273.1"/>
    <property type="molecule type" value="Genomic_DNA"/>
</dbReference>
<gene>
    <name evidence="2" type="ORF">C2845_PM09G12070</name>
</gene>
<evidence type="ECO:0000313" key="3">
    <source>
        <dbReference type="Proteomes" id="UP000275267"/>
    </source>
</evidence>
<comment type="caution">
    <text evidence="2">The sequence shown here is derived from an EMBL/GenBank/DDBJ whole genome shotgun (WGS) entry which is preliminary data.</text>
</comment>
<organism evidence="2 3">
    <name type="scientific">Panicum miliaceum</name>
    <name type="common">Proso millet</name>
    <name type="synonym">Broomcorn millet</name>
    <dbReference type="NCBI Taxonomy" id="4540"/>
    <lineage>
        <taxon>Eukaryota</taxon>
        <taxon>Viridiplantae</taxon>
        <taxon>Streptophyta</taxon>
        <taxon>Embryophyta</taxon>
        <taxon>Tracheophyta</taxon>
        <taxon>Spermatophyta</taxon>
        <taxon>Magnoliopsida</taxon>
        <taxon>Liliopsida</taxon>
        <taxon>Poales</taxon>
        <taxon>Poaceae</taxon>
        <taxon>PACMAD clade</taxon>
        <taxon>Panicoideae</taxon>
        <taxon>Panicodae</taxon>
        <taxon>Paniceae</taxon>
        <taxon>Panicinae</taxon>
        <taxon>Panicum</taxon>
        <taxon>Panicum sect. Panicum</taxon>
    </lineage>
</organism>
<evidence type="ECO:0000313" key="2">
    <source>
        <dbReference type="EMBL" id="RLN11273.1"/>
    </source>
</evidence>
<feature type="compositionally biased region" description="Basic and acidic residues" evidence="1">
    <location>
        <begin position="57"/>
        <end position="73"/>
    </location>
</feature>
<feature type="compositionally biased region" description="Acidic residues" evidence="1">
    <location>
        <begin position="74"/>
        <end position="85"/>
    </location>
</feature>
<dbReference type="AlphaFoldDB" id="A0A3L6RWE7"/>
<evidence type="ECO:0000256" key="1">
    <source>
        <dbReference type="SAM" id="MobiDB-lite"/>
    </source>
</evidence>
<dbReference type="OrthoDB" id="1932595at2759"/>
<proteinExistence type="predicted"/>
<reference evidence="3" key="1">
    <citation type="journal article" date="2019" name="Nat. Commun.">
        <title>The genome of broomcorn millet.</title>
        <authorList>
            <person name="Zou C."/>
            <person name="Miki D."/>
            <person name="Li D."/>
            <person name="Tang Q."/>
            <person name="Xiao L."/>
            <person name="Rajput S."/>
            <person name="Deng P."/>
            <person name="Jia W."/>
            <person name="Huang R."/>
            <person name="Zhang M."/>
            <person name="Sun Y."/>
            <person name="Hu J."/>
            <person name="Fu X."/>
            <person name="Schnable P.S."/>
            <person name="Li F."/>
            <person name="Zhang H."/>
            <person name="Feng B."/>
            <person name="Zhu X."/>
            <person name="Liu R."/>
            <person name="Schnable J.C."/>
            <person name="Zhu J.-K."/>
            <person name="Zhang H."/>
        </authorList>
    </citation>
    <scope>NUCLEOTIDE SEQUENCE [LARGE SCALE GENOMIC DNA]</scope>
</reference>